<keyword evidence="3" id="KW-1185">Reference proteome</keyword>
<sequence length="325" mass="33842">MVNLISKPLGRSERTVLLSVIGLLIVAVIVFAVSPVVFRDEEPIPAMTVDSGADVVDNLSSRGWDCFDSDGDAHLQRCFANESDEVTASVSILSDDDAVAMIKAEATGSDSDAISDSLTAATETMDKALLPAGDGRIKGLMSGNAFDARELPGDVMVETTPSSVKVLNGKDGGASANTVYLPKALPLPDQLAFGLEKKGFECHVEAGVQCDSQIDSVDVAVSQDVRPVDPNLIEVRLGPVDDTTKGSQSKGSKVREQIGTILADDAVGLTDADGAEFLAQNAKTGCRGDFAGYEMSIVTGADDASGSIRIGFTSVVPVATSAIEW</sequence>
<name>A0A1H1LDM4_9MICO</name>
<dbReference type="AlphaFoldDB" id="A0A1H1LDM4"/>
<dbReference type="Proteomes" id="UP000199597">
    <property type="component" value="Chromosome I"/>
</dbReference>
<evidence type="ECO:0000256" key="1">
    <source>
        <dbReference type="SAM" id="Phobius"/>
    </source>
</evidence>
<reference evidence="3" key="1">
    <citation type="submission" date="2016-10" db="EMBL/GenBank/DDBJ databases">
        <authorList>
            <person name="Varghese N."/>
            <person name="Submissions S."/>
        </authorList>
    </citation>
    <scope>NUCLEOTIDE SEQUENCE [LARGE SCALE GENOMIC DNA]</scope>
    <source>
        <strain evidence="3">DSM 23676</strain>
    </source>
</reference>
<gene>
    <name evidence="2" type="ORF">SAMN04489752_0063</name>
</gene>
<evidence type="ECO:0000313" key="3">
    <source>
        <dbReference type="Proteomes" id="UP000199597"/>
    </source>
</evidence>
<evidence type="ECO:0000313" key="2">
    <source>
        <dbReference type="EMBL" id="SDR72422.1"/>
    </source>
</evidence>
<organism evidence="2 3">
    <name type="scientific">Brevibacterium siliguriense</name>
    <dbReference type="NCBI Taxonomy" id="1136497"/>
    <lineage>
        <taxon>Bacteria</taxon>
        <taxon>Bacillati</taxon>
        <taxon>Actinomycetota</taxon>
        <taxon>Actinomycetes</taxon>
        <taxon>Micrococcales</taxon>
        <taxon>Brevibacteriaceae</taxon>
        <taxon>Brevibacterium</taxon>
    </lineage>
</organism>
<keyword evidence="1" id="KW-0472">Membrane</keyword>
<accession>A0A1H1LDM4</accession>
<protein>
    <submittedName>
        <fullName evidence="2">Uncharacterized protein</fullName>
    </submittedName>
</protein>
<feature type="transmembrane region" description="Helical" evidence="1">
    <location>
        <begin position="16"/>
        <end position="38"/>
    </location>
</feature>
<keyword evidence="1" id="KW-1133">Transmembrane helix</keyword>
<dbReference type="EMBL" id="LT629766">
    <property type="protein sequence ID" value="SDR72422.1"/>
    <property type="molecule type" value="Genomic_DNA"/>
</dbReference>
<keyword evidence="1" id="KW-0812">Transmembrane</keyword>
<dbReference type="STRING" id="1136497.SAMN04489752_0063"/>
<proteinExistence type="predicted"/>